<dbReference type="Proteomes" id="UP001208689">
    <property type="component" value="Chromosome"/>
</dbReference>
<dbReference type="EMBL" id="CP104013">
    <property type="protein sequence ID" value="UYP47339.1"/>
    <property type="molecule type" value="Genomic_DNA"/>
</dbReference>
<reference evidence="5" key="1">
    <citation type="submission" date="2022-09" db="EMBL/GenBank/DDBJ databases">
        <title>Actin cytoskeleton and complex cell architecture in an #Asgard archaeon.</title>
        <authorList>
            <person name="Ponce Toledo R.I."/>
            <person name="Schleper C."/>
            <person name="Rodrigues Oliveira T."/>
            <person name="Wollweber F."/>
            <person name="Xu J."/>
            <person name="Rittmann S."/>
            <person name="Klingl A."/>
            <person name="Pilhofer M."/>
        </authorList>
    </citation>
    <scope>NUCLEOTIDE SEQUENCE</scope>
    <source>
        <strain evidence="5">B-35</strain>
    </source>
</reference>
<evidence type="ECO:0000259" key="4">
    <source>
        <dbReference type="PROSITE" id="PS50832"/>
    </source>
</evidence>
<accession>A0ABY6HY25</accession>
<dbReference type="GO" id="GO:0003743">
    <property type="term" value="F:translation initiation factor activity"/>
    <property type="evidence" value="ECO:0007669"/>
    <property type="project" value="UniProtKB-KW"/>
</dbReference>
<keyword evidence="2 3" id="KW-0396">Initiation factor</keyword>
<dbReference type="SUPFAM" id="SSF50249">
    <property type="entry name" value="Nucleic acid-binding proteins"/>
    <property type="match status" value="1"/>
</dbReference>
<dbReference type="PROSITE" id="PS50832">
    <property type="entry name" value="S1_IF1_TYPE"/>
    <property type="match status" value="1"/>
</dbReference>
<evidence type="ECO:0000313" key="6">
    <source>
        <dbReference type="Proteomes" id="UP001208689"/>
    </source>
</evidence>
<dbReference type="Pfam" id="PF01176">
    <property type="entry name" value="eIF-1a"/>
    <property type="match status" value="1"/>
</dbReference>
<evidence type="ECO:0000256" key="3">
    <source>
        <dbReference type="PROSITE-ProRule" id="PRU00181"/>
    </source>
</evidence>
<evidence type="ECO:0000256" key="2">
    <source>
        <dbReference type="HAMAP-Rule" id="MF_00216"/>
    </source>
</evidence>
<dbReference type="InterPro" id="IPR012340">
    <property type="entry name" value="NA-bd_OB-fold"/>
</dbReference>
<name>A0ABY6HY25_9ARCH</name>
<dbReference type="SMART" id="SM00652">
    <property type="entry name" value="eIF1a"/>
    <property type="match status" value="1"/>
</dbReference>
<keyword evidence="2 3" id="KW-0648">Protein biosynthesis</keyword>
<feature type="domain" description="S1-like" evidence="4">
    <location>
        <begin position="1"/>
        <end position="65"/>
    </location>
</feature>
<keyword evidence="6" id="KW-1185">Reference proteome</keyword>
<dbReference type="InterPro" id="IPR006196">
    <property type="entry name" value="RNA-binding_domain_S1_IF1"/>
</dbReference>
<dbReference type="Gene3D" id="2.40.50.140">
    <property type="entry name" value="Nucleic acid-binding proteins"/>
    <property type="match status" value="1"/>
</dbReference>
<evidence type="ECO:0000313" key="5">
    <source>
        <dbReference type="EMBL" id="UYP47339.1"/>
    </source>
</evidence>
<protein>
    <recommendedName>
        <fullName evidence="2">Translation initiation factor 1A</fullName>
        <shortName evidence="2">aIF-1A</shortName>
    </recommendedName>
</protein>
<evidence type="ECO:0000256" key="1">
    <source>
        <dbReference type="ARBA" id="ARBA00025502"/>
    </source>
</evidence>
<sequence length="89" mass="10724">MTEIYGGEHMSVKGEDGTLYMGLIRGKIKKRMWTRVGDLVILSPWYFETEKEGKKRKAHIIWRYTRTQSTWLQNHNYIKKNFLEDMQNI</sequence>
<dbReference type="InterPro" id="IPR001253">
    <property type="entry name" value="TIF_eIF-1A"/>
</dbReference>
<proteinExistence type="inferred from homology"/>
<dbReference type="HAMAP" id="MF_00216">
    <property type="entry name" value="aIF_1A"/>
    <property type="match status" value="1"/>
</dbReference>
<comment type="function">
    <text evidence="1 2">Seems to be required for maximal rate of protein biosynthesis. Enhances ribosome dissociation into subunits and stabilizes the binding of the initiator Met-tRNA(I) to 40 S ribosomal subunits.</text>
</comment>
<organism evidence="5 6">
    <name type="scientific">Candidatus Lokiarchaeum ossiferum</name>
    <dbReference type="NCBI Taxonomy" id="2951803"/>
    <lineage>
        <taxon>Archaea</taxon>
        <taxon>Promethearchaeati</taxon>
        <taxon>Promethearchaeota</taxon>
        <taxon>Promethearchaeia</taxon>
        <taxon>Promethearchaeales</taxon>
        <taxon>Promethearchaeaceae</taxon>
        <taxon>Candidatus Lokiarchaeum</taxon>
    </lineage>
</organism>
<dbReference type="PANTHER" id="PTHR21668">
    <property type="entry name" value="EIF-1A"/>
    <property type="match status" value="1"/>
</dbReference>
<gene>
    <name evidence="2" type="primary">eif1a</name>
    <name evidence="5" type="ORF">NEF87_003624</name>
</gene>
<comment type="similarity">
    <text evidence="2">Belongs to the eIF-1A family.</text>
</comment>